<dbReference type="InterPro" id="IPR001753">
    <property type="entry name" value="Enoyl-CoA_hydra/iso"/>
</dbReference>
<dbReference type="AlphaFoldDB" id="A0A142JVC3"/>
<dbReference type="PANTHER" id="PTHR11941:SF54">
    <property type="entry name" value="ENOYL-COA HYDRATASE, MITOCHONDRIAL"/>
    <property type="match status" value="1"/>
</dbReference>
<evidence type="ECO:0000313" key="2">
    <source>
        <dbReference type="Proteomes" id="UP000075238"/>
    </source>
</evidence>
<keyword evidence="2" id="KW-1185">Reference proteome</keyword>
<dbReference type="Pfam" id="PF00378">
    <property type="entry name" value="ECH_1"/>
    <property type="match status" value="1"/>
</dbReference>
<evidence type="ECO:0008006" key="3">
    <source>
        <dbReference type="Google" id="ProtNLM"/>
    </source>
</evidence>
<dbReference type="Proteomes" id="UP000075238">
    <property type="component" value="Chromosome 2"/>
</dbReference>
<evidence type="ECO:0000313" key="1">
    <source>
        <dbReference type="EMBL" id="AMR82035.1"/>
    </source>
</evidence>
<dbReference type="Gene3D" id="3.90.226.10">
    <property type="entry name" value="2-enoyl-CoA Hydratase, Chain A, domain 1"/>
    <property type="match status" value="1"/>
</dbReference>
<proteinExistence type="predicted"/>
<dbReference type="EMBL" id="CP014845">
    <property type="protein sequence ID" value="AMR82035.1"/>
    <property type="molecule type" value="Genomic_DNA"/>
</dbReference>
<dbReference type="GO" id="GO:0006635">
    <property type="term" value="P:fatty acid beta-oxidation"/>
    <property type="evidence" value="ECO:0007669"/>
    <property type="project" value="TreeGrafter"/>
</dbReference>
<reference evidence="1 2" key="1">
    <citation type="submission" date="2016-03" db="EMBL/GenBank/DDBJ databases">
        <title>Complete genome sequence of a novel chlorpyrifos degrading bacterium, Cupriavidus nantongensis sp. X1.</title>
        <authorList>
            <person name="Fang L."/>
        </authorList>
    </citation>
    <scope>NUCLEOTIDE SEQUENCE [LARGE SCALE GENOMIC DNA]</scope>
    <source>
        <strain evidence="1 2">X1</strain>
    </source>
</reference>
<gene>
    <name evidence="1" type="ORF">A2G96_30375</name>
</gene>
<dbReference type="CDD" id="cd06558">
    <property type="entry name" value="crotonase-like"/>
    <property type="match status" value="1"/>
</dbReference>
<protein>
    <recommendedName>
        <fullName evidence="3">Enoyl-CoA hydratase</fullName>
    </recommendedName>
</protein>
<sequence>MSESLLATRVDGAVMRVSIKNPPVNLLNISMVKELFGLVGRLTVDPSIKVVVFDSAVPDFFIAHFDATEFKTASTDPAARGRYDEINILQSLSTCLGNLPQITIAEVTGVCRGGGLDLVLGMTMRFASRSARFCAPETSVGFLPCGGGMTRLAMMCGPARALEVSLSGRDFSGEEAQQYGIVNQALADDELRGYVDSLARRIALRPAYAIASTRGVIKRVFAPMADSLFEGFAAENDAMRVAIQQDYMQRANEAVAMQGQTRENEIDLPATIHRVLASMQTP</sequence>
<dbReference type="STRING" id="1796606.A2G96_30375"/>
<dbReference type="InterPro" id="IPR029045">
    <property type="entry name" value="ClpP/crotonase-like_dom_sf"/>
</dbReference>
<name>A0A142JVC3_9BURK</name>
<dbReference type="PANTHER" id="PTHR11941">
    <property type="entry name" value="ENOYL-COA HYDRATASE-RELATED"/>
    <property type="match status" value="1"/>
</dbReference>
<dbReference type="SUPFAM" id="SSF52096">
    <property type="entry name" value="ClpP/crotonase"/>
    <property type="match status" value="1"/>
</dbReference>
<organism evidence="1 2">
    <name type="scientific">Cupriavidus nantongensis</name>
    <dbReference type="NCBI Taxonomy" id="1796606"/>
    <lineage>
        <taxon>Bacteria</taxon>
        <taxon>Pseudomonadati</taxon>
        <taxon>Pseudomonadota</taxon>
        <taxon>Betaproteobacteria</taxon>
        <taxon>Burkholderiales</taxon>
        <taxon>Burkholderiaceae</taxon>
        <taxon>Cupriavidus</taxon>
    </lineage>
</organism>
<dbReference type="KEGG" id="cnan:A2G96_30375"/>
<accession>A0A142JVC3</accession>
<dbReference type="GO" id="GO:0003824">
    <property type="term" value="F:catalytic activity"/>
    <property type="evidence" value="ECO:0007669"/>
    <property type="project" value="UniProtKB-ARBA"/>
</dbReference>